<evidence type="ECO:0000313" key="3">
    <source>
        <dbReference type="EMBL" id="RAK99269.1"/>
    </source>
</evidence>
<evidence type="ECO:0000256" key="1">
    <source>
        <dbReference type="SAM" id="MobiDB-lite"/>
    </source>
</evidence>
<gene>
    <name evidence="3" type="ORF">BO80DRAFT_436151</name>
</gene>
<dbReference type="InterPro" id="IPR009081">
    <property type="entry name" value="PP-bd_ACP"/>
</dbReference>
<dbReference type="Pfam" id="PF08659">
    <property type="entry name" value="KR"/>
    <property type="match status" value="1"/>
</dbReference>
<dbReference type="InterPro" id="IPR057326">
    <property type="entry name" value="KR_dom"/>
</dbReference>
<feature type="region of interest" description="Disordered" evidence="1">
    <location>
        <begin position="57"/>
        <end position="82"/>
    </location>
</feature>
<dbReference type="GO" id="GO:0031177">
    <property type="term" value="F:phosphopantetheine binding"/>
    <property type="evidence" value="ECO:0007669"/>
    <property type="project" value="InterPro"/>
</dbReference>
<dbReference type="EMBL" id="KZ824447">
    <property type="protein sequence ID" value="RAK99269.1"/>
    <property type="molecule type" value="Genomic_DNA"/>
</dbReference>
<dbReference type="STRING" id="1448316.A0A395GV31"/>
<dbReference type="InterPro" id="IPR013149">
    <property type="entry name" value="ADH-like_C"/>
</dbReference>
<dbReference type="Pfam" id="PF00107">
    <property type="entry name" value="ADH_zinc_N"/>
    <property type="match status" value="1"/>
</dbReference>
<sequence length="671" mass="72596">MRNLDISSYLVSIYPLRACCQVAECGITPISNGPAGGPGREFGGQTVQAAWTALKIGGPRESSPEQPQDVHGSPPSPVAWHPPRWSGRLRSSQSVLIHAGAGGTGQAGIQIAQYLGAKVYTTVSTREKKQFLIDEYKVPADRIFYSRDTSFARDVMKTTHGRGIDVVINILGGEIQQASWDCVAPYGLVIQLGSPSNASLSFAQSGKQTSFTHFDSARWMRDRPEAAKEAVETALSLLADNKLRVQSPCQVEDASSVEEKFRSLQDGVAMGKTVIDLTAMVEVPTVLDTKVQFQLDSNATYIIAGGLGGLGRSIARWMVDRGARHLVLLGRSGAKTKAALELIDELARQGACVHAPPCDVMDAASVKQVMEDVSQTMPPIKGCVQGSMVLRDQMFSEMSHEDWRVSVECKALGSWNLEMNLPRDLDFFVMLSSASNIIGLTGQSNYAAGNSYMDSLARYRVAHGQKAISLDLGPMVDDGILVETAGFLDKVLGYGSLAPVTRAQFYGIFDHYCNPNQPLLTPDTAQLVFGISGSTGDGPRGNTLAEHPLFSRLQLDNITGAAGVPGHDQIDFKRLFQEASSLQEGRDIVRRAVIDKMVHSYRLIPEDAVVDVYAPLHTFRVDSLLAVELCNWIGKEFAADVAVLEVMGGATLAMLDLLVATKSQLSHPQWA</sequence>
<dbReference type="AlphaFoldDB" id="A0A395GV31"/>
<dbReference type="RefSeq" id="XP_025573597.1">
    <property type="nucleotide sequence ID" value="XM_025720944.1"/>
</dbReference>
<protein>
    <submittedName>
        <fullName evidence="3">KR-domain-containing protein</fullName>
    </submittedName>
</protein>
<keyword evidence="4" id="KW-1185">Reference proteome</keyword>
<dbReference type="GeneID" id="37225809"/>
<dbReference type="Proteomes" id="UP000249402">
    <property type="component" value="Unassembled WGS sequence"/>
</dbReference>
<dbReference type="PANTHER" id="PTHR43775:SF29">
    <property type="entry name" value="ASPERFURANONE POLYKETIDE SYNTHASE AFOG-RELATED"/>
    <property type="match status" value="1"/>
</dbReference>
<evidence type="ECO:0000313" key="4">
    <source>
        <dbReference type="Proteomes" id="UP000249402"/>
    </source>
</evidence>
<dbReference type="InterPro" id="IPR020843">
    <property type="entry name" value="ER"/>
</dbReference>
<dbReference type="OrthoDB" id="329835at2759"/>
<accession>A0A395GV31</accession>
<dbReference type="InterPro" id="IPR013968">
    <property type="entry name" value="PKS_KR"/>
</dbReference>
<dbReference type="InterPro" id="IPR020806">
    <property type="entry name" value="PKS_PP-bd"/>
</dbReference>
<evidence type="ECO:0000259" key="2">
    <source>
        <dbReference type="PROSITE" id="PS50075"/>
    </source>
</evidence>
<dbReference type="SMART" id="SM00823">
    <property type="entry name" value="PKS_PP"/>
    <property type="match status" value="1"/>
</dbReference>
<dbReference type="SUPFAM" id="SSF51735">
    <property type="entry name" value="NAD(P)-binding Rossmann-fold domains"/>
    <property type="match status" value="2"/>
</dbReference>
<dbReference type="GO" id="GO:0004312">
    <property type="term" value="F:fatty acid synthase activity"/>
    <property type="evidence" value="ECO:0007669"/>
    <property type="project" value="TreeGrafter"/>
</dbReference>
<dbReference type="SMART" id="SM00829">
    <property type="entry name" value="PKS_ER"/>
    <property type="match status" value="1"/>
</dbReference>
<dbReference type="GO" id="GO:0006633">
    <property type="term" value="P:fatty acid biosynthetic process"/>
    <property type="evidence" value="ECO:0007669"/>
    <property type="project" value="TreeGrafter"/>
</dbReference>
<dbReference type="PANTHER" id="PTHR43775">
    <property type="entry name" value="FATTY ACID SYNTHASE"/>
    <property type="match status" value="1"/>
</dbReference>
<dbReference type="Gene3D" id="3.90.180.10">
    <property type="entry name" value="Medium-chain alcohol dehydrogenases, catalytic domain"/>
    <property type="match status" value="1"/>
</dbReference>
<dbReference type="InterPro" id="IPR036291">
    <property type="entry name" value="NAD(P)-bd_dom_sf"/>
</dbReference>
<feature type="domain" description="Carrier" evidence="2">
    <location>
        <begin position="588"/>
        <end position="663"/>
    </location>
</feature>
<reference evidence="3 4" key="1">
    <citation type="submission" date="2018-02" db="EMBL/GenBank/DDBJ databases">
        <title>The genomes of Aspergillus section Nigri reveals drivers in fungal speciation.</title>
        <authorList>
            <consortium name="DOE Joint Genome Institute"/>
            <person name="Vesth T.C."/>
            <person name="Nybo J."/>
            <person name="Theobald S."/>
            <person name="Brandl J."/>
            <person name="Frisvad J.C."/>
            <person name="Nielsen K.F."/>
            <person name="Lyhne E.K."/>
            <person name="Kogle M.E."/>
            <person name="Kuo A."/>
            <person name="Riley R."/>
            <person name="Clum A."/>
            <person name="Nolan M."/>
            <person name="Lipzen A."/>
            <person name="Salamov A."/>
            <person name="Henrissat B."/>
            <person name="Wiebenga A."/>
            <person name="De vries R.P."/>
            <person name="Grigoriev I.V."/>
            <person name="Mortensen U.H."/>
            <person name="Andersen M.R."/>
            <person name="Baker S.E."/>
        </authorList>
    </citation>
    <scope>NUCLEOTIDE SEQUENCE [LARGE SCALE GENOMIC DNA]</scope>
    <source>
        <strain evidence="3 4">CBS 121593</strain>
    </source>
</reference>
<dbReference type="VEuPathDB" id="FungiDB:BO80DRAFT_436151"/>
<dbReference type="GO" id="GO:0016491">
    <property type="term" value="F:oxidoreductase activity"/>
    <property type="evidence" value="ECO:0007669"/>
    <property type="project" value="InterPro"/>
</dbReference>
<organism evidence="3 4">
    <name type="scientific">Aspergillus ibericus CBS 121593</name>
    <dbReference type="NCBI Taxonomy" id="1448316"/>
    <lineage>
        <taxon>Eukaryota</taxon>
        <taxon>Fungi</taxon>
        <taxon>Dikarya</taxon>
        <taxon>Ascomycota</taxon>
        <taxon>Pezizomycotina</taxon>
        <taxon>Eurotiomycetes</taxon>
        <taxon>Eurotiomycetidae</taxon>
        <taxon>Eurotiales</taxon>
        <taxon>Aspergillaceae</taxon>
        <taxon>Aspergillus</taxon>
        <taxon>Aspergillus subgen. Circumdati</taxon>
    </lineage>
</organism>
<proteinExistence type="predicted"/>
<dbReference type="SMART" id="SM00822">
    <property type="entry name" value="PKS_KR"/>
    <property type="match status" value="1"/>
</dbReference>
<dbReference type="PROSITE" id="PS50075">
    <property type="entry name" value="CARRIER"/>
    <property type="match status" value="1"/>
</dbReference>
<name>A0A395GV31_9EURO</name>
<dbReference type="Gene3D" id="3.40.50.720">
    <property type="entry name" value="NAD(P)-binding Rossmann-like Domain"/>
    <property type="match status" value="1"/>
</dbReference>
<dbReference type="InterPro" id="IPR050091">
    <property type="entry name" value="PKS_NRPS_Biosynth_Enz"/>
</dbReference>
<dbReference type="GO" id="GO:0044550">
    <property type="term" value="P:secondary metabolite biosynthetic process"/>
    <property type="evidence" value="ECO:0007669"/>
    <property type="project" value="TreeGrafter"/>
</dbReference>
<dbReference type="CDD" id="cd05195">
    <property type="entry name" value="enoyl_red"/>
    <property type="match status" value="1"/>
</dbReference>